<proteinExistence type="predicted"/>
<accession>A0AC61L5C2</accession>
<sequence>MNITEIPETLKSIIKNTAEKLSGFKRRIYIAEITIELLDKSARKAEREFGWGRKTVEKGMMELTTGIRCVDNYSARGNKKTEEKMPELEEDIRSIVGPKSQTDPNFQTSLMYTRLTAKAVRQALIDEKGYIDDELPCENTIRDICYRLGYQLKRIQKTESHLRRFLRPMQFLRMLIKSITSQTRIQRL</sequence>
<organism evidence="1 2">
    <name type="scientific">Candidatus Methanogaster sp</name>
    <dbReference type="NCBI Taxonomy" id="3386292"/>
    <lineage>
        <taxon>Archaea</taxon>
        <taxon>Methanobacteriati</taxon>
        <taxon>Methanobacteriota</taxon>
        <taxon>Stenosarchaea group</taxon>
        <taxon>Methanomicrobia</taxon>
        <taxon>Methanosarcinales</taxon>
        <taxon>ANME-2 cluster</taxon>
        <taxon>Candidatus Methanogasteraceae</taxon>
        <taxon>Candidatus Methanogaster</taxon>
    </lineage>
</organism>
<comment type="caution">
    <text evidence="1">The sequence shown here is derived from an EMBL/GenBank/DDBJ whole genome shotgun (WGS) entry which is preliminary data.</text>
</comment>
<reference evidence="1" key="1">
    <citation type="submission" date="2018-01" db="EMBL/GenBank/DDBJ databases">
        <authorList>
            <person name="Krukenberg V."/>
        </authorList>
    </citation>
    <scope>NUCLEOTIDE SEQUENCE</scope>
    <source>
        <strain evidence="1">E20ANME2</strain>
    </source>
</reference>
<name>A0AC61L5C2_9EURY</name>
<evidence type="ECO:0000313" key="2">
    <source>
        <dbReference type="Proteomes" id="UP000248329"/>
    </source>
</evidence>
<dbReference type="Proteomes" id="UP000248329">
    <property type="component" value="Unassembled WGS sequence"/>
</dbReference>
<gene>
    <name evidence="1" type="ORF">C4B59_03040</name>
</gene>
<protein>
    <submittedName>
        <fullName evidence="1">Uncharacterized protein</fullName>
    </submittedName>
</protein>
<dbReference type="EMBL" id="PQXF01000004">
    <property type="protein sequence ID" value="PXF61541.1"/>
    <property type="molecule type" value="Genomic_DNA"/>
</dbReference>
<evidence type="ECO:0000313" key="1">
    <source>
        <dbReference type="EMBL" id="PXF61541.1"/>
    </source>
</evidence>